<dbReference type="EMBL" id="CAFBNE010000271">
    <property type="protein sequence ID" value="CAB4976363.1"/>
    <property type="molecule type" value="Genomic_DNA"/>
</dbReference>
<reference evidence="1" key="1">
    <citation type="submission" date="2020-05" db="EMBL/GenBank/DDBJ databases">
        <authorList>
            <person name="Chiriac C."/>
            <person name="Salcher M."/>
            <person name="Ghai R."/>
            <person name="Kavagutti S V."/>
        </authorList>
    </citation>
    <scope>NUCLEOTIDE SEQUENCE</scope>
</reference>
<protein>
    <submittedName>
        <fullName evidence="1">Unannotated protein</fullName>
    </submittedName>
</protein>
<dbReference type="Gene3D" id="3.90.550.10">
    <property type="entry name" value="Spore Coat Polysaccharide Biosynthesis Protein SpsA, Chain A"/>
    <property type="match status" value="1"/>
</dbReference>
<accession>A0A6J7MD54</accession>
<evidence type="ECO:0000313" key="1">
    <source>
        <dbReference type="EMBL" id="CAB4976363.1"/>
    </source>
</evidence>
<dbReference type="AlphaFoldDB" id="A0A6J7MD54"/>
<sequence>MIDHGIVIPTRGDRESYLNAIIATVDLPASHIIITTNSAKYRDTWTRTDATLIVDLAPINIHRWWNAGINALQSKGATYATVLNDDVSITPDSVQRMRDALERTGATLAHPGRPGELVGCAWTLNVTHGVRCDERYQWWYGDNQLWLDAQTRGHGIIDVPEAGIVHLEPNRKTTLSPALQALALVDRRRWQQRHPLRWALARGGLMKTRTRP</sequence>
<organism evidence="1">
    <name type="scientific">freshwater metagenome</name>
    <dbReference type="NCBI Taxonomy" id="449393"/>
    <lineage>
        <taxon>unclassified sequences</taxon>
        <taxon>metagenomes</taxon>
        <taxon>ecological metagenomes</taxon>
    </lineage>
</organism>
<gene>
    <name evidence="1" type="ORF">UFOPK3772_03710</name>
</gene>
<name>A0A6J7MD54_9ZZZZ</name>
<dbReference type="InterPro" id="IPR029044">
    <property type="entry name" value="Nucleotide-diphossugar_trans"/>
</dbReference>
<dbReference type="SUPFAM" id="SSF53448">
    <property type="entry name" value="Nucleotide-diphospho-sugar transferases"/>
    <property type="match status" value="1"/>
</dbReference>
<proteinExistence type="predicted"/>